<name>A0ABZ0PRX5_9PSED</name>
<dbReference type="EMBL" id="CP137892">
    <property type="protein sequence ID" value="WPC03264.1"/>
    <property type="molecule type" value="Genomic_DNA"/>
</dbReference>
<feature type="chain" id="PRO_5047156516" evidence="1">
    <location>
        <begin position="23"/>
        <end position="102"/>
    </location>
</feature>
<proteinExistence type="predicted"/>
<feature type="signal peptide" evidence="1">
    <location>
        <begin position="1"/>
        <end position="22"/>
    </location>
</feature>
<dbReference type="Pfam" id="PF03413">
    <property type="entry name" value="PepSY"/>
    <property type="match status" value="1"/>
</dbReference>
<evidence type="ECO:0000259" key="2">
    <source>
        <dbReference type="Pfam" id="PF03413"/>
    </source>
</evidence>
<keyword evidence="4" id="KW-1185">Reference proteome</keyword>
<dbReference type="Proteomes" id="UP001305928">
    <property type="component" value="Chromosome"/>
</dbReference>
<dbReference type="RefSeq" id="WP_318641430.1">
    <property type="nucleotide sequence ID" value="NZ_CP137892.1"/>
</dbReference>
<dbReference type="Gene3D" id="3.10.450.40">
    <property type="match status" value="1"/>
</dbReference>
<reference evidence="3 4" key="1">
    <citation type="submission" date="2023-11" db="EMBL/GenBank/DDBJ databases">
        <title>Complete genome of Pseudomonas benzenivorans BA3361.</title>
        <authorList>
            <person name="Shin S.Y."/>
            <person name="Song J."/>
            <person name="Kang H."/>
        </authorList>
    </citation>
    <scope>NUCLEOTIDE SEQUENCE [LARGE SCALE GENOMIC DNA]</scope>
    <source>
        <strain evidence="3 4">HNIBRBA3361</strain>
    </source>
</reference>
<evidence type="ECO:0000313" key="4">
    <source>
        <dbReference type="Proteomes" id="UP001305928"/>
    </source>
</evidence>
<gene>
    <name evidence="3" type="ORF">SBP02_10680</name>
</gene>
<evidence type="ECO:0000256" key="1">
    <source>
        <dbReference type="SAM" id="SignalP"/>
    </source>
</evidence>
<accession>A0ABZ0PRX5</accession>
<evidence type="ECO:0000313" key="3">
    <source>
        <dbReference type="EMBL" id="WPC03264.1"/>
    </source>
</evidence>
<organism evidence="3 4">
    <name type="scientific">Pseudomonas benzenivorans</name>
    <dbReference type="NCBI Taxonomy" id="556533"/>
    <lineage>
        <taxon>Bacteria</taxon>
        <taxon>Pseudomonadati</taxon>
        <taxon>Pseudomonadota</taxon>
        <taxon>Gammaproteobacteria</taxon>
        <taxon>Pseudomonadales</taxon>
        <taxon>Pseudomonadaceae</taxon>
        <taxon>Pseudomonas</taxon>
    </lineage>
</organism>
<feature type="domain" description="PepSY" evidence="2">
    <location>
        <begin position="47"/>
        <end position="97"/>
    </location>
</feature>
<protein>
    <submittedName>
        <fullName evidence="3">PepSY domain-containing protein</fullName>
    </submittedName>
</protein>
<sequence>MKTLTALFAFSALATVAGMAQARDLAPAEILQLHDAGSILAFDRLDALALAQYRGGKIEESELEEEYGRYVYQVEVRDPQGLKWDLELDAGSGEVLKNRQDD</sequence>
<dbReference type="InterPro" id="IPR025711">
    <property type="entry name" value="PepSY"/>
</dbReference>
<keyword evidence="1" id="KW-0732">Signal</keyword>